<dbReference type="InterPro" id="IPR001977">
    <property type="entry name" value="Depp_CoAkinase"/>
</dbReference>
<keyword evidence="5" id="KW-0963">Cytoplasm</keyword>
<comment type="catalytic activity">
    <reaction evidence="5">
        <text>3'-dephospho-CoA + ATP = ADP + CoA + H(+)</text>
        <dbReference type="Rhea" id="RHEA:18245"/>
        <dbReference type="ChEBI" id="CHEBI:15378"/>
        <dbReference type="ChEBI" id="CHEBI:30616"/>
        <dbReference type="ChEBI" id="CHEBI:57287"/>
        <dbReference type="ChEBI" id="CHEBI:57328"/>
        <dbReference type="ChEBI" id="CHEBI:456216"/>
        <dbReference type="EC" id="2.7.1.24"/>
    </reaction>
</comment>
<protein>
    <recommendedName>
        <fullName evidence="5 6">Dephospho-CoA kinase</fullName>
        <ecNumber evidence="5 6">2.7.1.24</ecNumber>
    </recommendedName>
    <alternativeName>
        <fullName evidence="5">Dephosphocoenzyme A kinase</fullName>
    </alternativeName>
</protein>
<dbReference type="OrthoDB" id="9812943at2"/>
<evidence type="ECO:0000256" key="1">
    <source>
        <dbReference type="ARBA" id="ARBA00009018"/>
    </source>
</evidence>
<keyword evidence="2 5" id="KW-0547">Nucleotide-binding</keyword>
<evidence type="ECO:0000256" key="5">
    <source>
        <dbReference type="HAMAP-Rule" id="MF_00376"/>
    </source>
</evidence>
<reference evidence="7 8" key="1">
    <citation type="journal article" date="2011" name="Front. Microbiol.">
        <title>Genomic signatures of strain selection and enhancement in Bacillus atrophaeus var. globigii, a historical biowarfare simulant.</title>
        <authorList>
            <person name="Gibbons H.S."/>
            <person name="Broomall S.M."/>
            <person name="McNew L.A."/>
            <person name="Daligault H."/>
            <person name="Chapman C."/>
            <person name="Bruce D."/>
            <person name="Karavis M."/>
            <person name="Krepps M."/>
            <person name="McGregor P.A."/>
            <person name="Hong C."/>
            <person name="Park K.H."/>
            <person name="Akmal A."/>
            <person name="Feldman A."/>
            <person name="Lin J.S."/>
            <person name="Chang W.E."/>
            <person name="Higgs B.W."/>
            <person name="Demirev P."/>
            <person name="Lindquist J."/>
            <person name="Liem A."/>
            <person name="Fochler E."/>
            <person name="Read T.D."/>
            <person name="Tapia R."/>
            <person name="Johnson S."/>
            <person name="Bishop-Lilly K.A."/>
            <person name="Detter C."/>
            <person name="Han C."/>
            <person name="Sozhamannan S."/>
            <person name="Rosenzweig C.N."/>
            <person name="Skowronski E.W."/>
        </authorList>
    </citation>
    <scope>NUCLEOTIDE SEQUENCE [LARGE SCALE GENOMIC DNA]</scope>
    <source>
        <strain evidence="7 8">MLST1</strain>
    </source>
</reference>
<dbReference type="AlphaFoldDB" id="A0A432WAF2"/>
<accession>A0A432WAF2</accession>
<dbReference type="GO" id="GO:0015937">
    <property type="term" value="P:coenzyme A biosynthetic process"/>
    <property type="evidence" value="ECO:0007669"/>
    <property type="project" value="UniProtKB-UniRule"/>
</dbReference>
<dbReference type="RefSeq" id="WP_126803419.1">
    <property type="nucleotide sequence ID" value="NZ_PIPL01000001.1"/>
</dbReference>
<dbReference type="GO" id="GO:0005737">
    <property type="term" value="C:cytoplasm"/>
    <property type="evidence" value="ECO:0007669"/>
    <property type="project" value="UniProtKB-SubCell"/>
</dbReference>
<organism evidence="7 8">
    <name type="scientific">Aliidiomarina minuta</name>
    <dbReference type="NCBI Taxonomy" id="880057"/>
    <lineage>
        <taxon>Bacteria</taxon>
        <taxon>Pseudomonadati</taxon>
        <taxon>Pseudomonadota</taxon>
        <taxon>Gammaproteobacteria</taxon>
        <taxon>Alteromonadales</taxon>
        <taxon>Idiomarinaceae</taxon>
        <taxon>Aliidiomarina</taxon>
    </lineage>
</organism>
<dbReference type="SUPFAM" id="SSF52540">
    <property type="entry name" value="P-loop containing nucleoside triphosphate hydrolases"/>
    <property type="match status" value="1"/>
</dbReference>
<keyword evidence="8" id="KW-1185">Reference proteome</keyword>
<dbReference type="EMBL" id="PIPL01000001">
    <property type="protein sequence ID" value="RUO27137.1"/>
    <property type="molecule type" value="Genomic_DNA"/>
</dbReference>
<dbReference type="PANTHER" id="PTHR10695">
    <property type="entry name" value="DEPHOSPHO-COA KINASE-RELATED"/>
    <property type="match status" value="1"/>
</dbReference>
<dbReference type="CDD" id="cd02022">
    <property type="entry name" value="DPCK"/>
    <property type="match status" value="1"/>
</dbReference>
<keyword evidence="3 5" id="KW-0067">ATP-binding</keyword>
<evidence type="ECO:0000256" key="6">
    <source>
        <dbReference type="NCBIfam" id="TIGR00152"/>
    </source>
</evidence>
<dbReference type="Pfam" id="PF01121">
    <property type="entry name" value="CoaE"/>
    <property type="match status" value="1"/>
</dbReference>
<dbReference type="HAMAP" id="MF_00376">
    <property type="entry name" value="Dephospho_CoA_kinase"/>
    <property type="match status" value="1"/>
</dbReference>
<dbReference type="GO" id="GO:0005524">
    <property type="term" value="F:ATP binding"/>
    <property type="evidence" value="ECO:0007669"/>
    <property type="project" value="UniProtKB-UniRule"/>
</dbReference>
<sequence length="199" mass="22121">MTYIVGVTGGIGSGKTTVTDRFASHGIEVIDADVIAREVVAPGSDALKQIAEYFGPEVILPDGALNRAQLRSLVFADSDKKEWLNQLLHPLIRHRIEDALQAARSDYCILVAPLLLENQLQALVDRVLVVDVAEETQIERTTRRDNNSREQVAAIIDAQITREERLAAADDCINNELPLPEVYDQVDALHQQYLKLAKR</sequence>
<comment type="similarity">
    <text evidence="1 5">Belongs to the CoaE family.</text>
</comment>
<dbReference type="InterPro" id="IPR027417">
    <property type="entry name" value="P-loop_NTPase"/>
</dbReference>
<proteinExistence type="inferred from homology"/>
<evidence type="ECO:0000313" key="7">
    <source>
        <dbReference type="EMBL" id="RUO27137.1"/>
    </source>
</evidence>
<dbReference type="EC" id="2.7.1.24" evidence="5 6"/>
<dbReference type="GO" id="GO:0004140">
    <property type="term" value="F:dephospho-CoA kinase activity"/>
    <property type="evidence" value="ECO:0007669"/>
    <property type="project" value="UniProtKB-UniRule"/>
</dbReference>
<keyword evidence="4 5" id="KW-0173">Coenzyme A biosynthesis</keyword>
<dbReference type="PROSITE" id="PS51219">
    <property type="entry name" value="DPCK"/>
    <property type="match status" value="1"/>
</dbReference>
<dbReference type="UniPathway" id="UPA00241">
    <property type="reaction ID" value="UER00356"/>
</dbReference>
<evidence type="ECO:0000256" key="4">
    <source>
        <dbReference type="ARBA" id="ARBA00022993"/>
    </source>
</evidence>
<comment type="pathway">
    <text evidence="5">Cofactor biosynthesis; coenzyme A biosynthesis; CoA from (R)-pantothenate: step 5/5.</text>
</comment>
<dbReference type="NCBIfam" id="TIGR00152">
    <property type="entry name" value="dephospho-CoA kinase"/>
    <property type="match status" value="1"/>
</dbReference>
<comment type="function">
    <text evidence="5">Catalyzes the phosphorylation of the 3'-hydroxyl group of dephosphocoenzyme A to form coenzyme A.</text>
</comment>
<feature type="binding site" evidence="5">
    <location>
        <begin position="12"/>
        <end position="17"/>
    </location>
    <ligand>
        <name>ATP</name>
        <dbReference type="ChEBI" id="CHEBI:30616"/>
    </ligand>
</feature>
<name>A0A432WAF2_9GAMM</name>
<dbReference type="Gene3D" id="3.40.50.300">
    <property type="entry name" value="P-loop containing nucleotide triphosphate hydrolases"/>
    <property type="match status" value="1"/>
</dbReference>
<evidence type="ECO:0000256" key="2">
    <source>
        <dbReference type="ARBA" id="ARBA00022741"/>
    </source>
</evidence>
<keyword evidence="5" id="KW-0808">Transferase</keyword>
<keyword evidence="5 7" id="KW-0418">Kinase</keyword>
<dbReference type="Proteomes" id="UP000288293">
    <property type="component" value="Unassembled WGS sequence"/>
</dbReference>
<dbReference type="PANTHER" id="PTHR10695:SF46">
    <property type="entry name" value="BIFUNCTIONAL COENZYME A SYNTHASE-RELATED"/>
    <property type="match status" value="1"/>
</dbReference>
<evidence type="ECO:0000313" key="8">
    <source>
        <dbReference type="Proteomes" id="UP000288293"/>
    </source>
</evidence>
<comment type="subcellular location">
    <subcellularLocation>
        <location evidence="5">Cytoplasm</location>
    </subcellularLocation>
</comment>
<evidence type="ECO:0000256" key="3">
    <source>
        <dbReference type="ARBA" id="ARBA00022840"/>
    </source>
</evidence>
<comment type="caution">
    <text evidence="7">The sequence shown here is derived from an EMBL/GenBank/DDBJ whole genome shotgun (WGS) entry which is preliminary data.</text>
</comment>
<gene>
    <name evidence="5" type="primary">coaE</name>
    <name evidence="7" type="ORF">CWE09_07880</name>
</gene>